<dbReference type="OrthoDB" id="8168818at2759"/>
<protein>
    <submittedName>
        <fullName evidence="4">Uncharacterized protein wrm1</fullName>
    </submittedName>
</protein>
<proteinExistence type="predicted"/>
<keyword evidence="2" id="KW-0812">Transmembrane</keyword>
<reference evidence="4" key="1">
    <citation type="submission" date="2025-08" db="UniProtKB">
        <authorList>
            <consortium name="RefSeq"/>
        </authorList>
    </citation>
    <scope>IDENTIFICATION</scope>
    <source>
        <strain evidence="4">USDA-PBARC FA_bdor</strain>
        <tissue evidence="4">Whole organism</tissue>
    </source>
</reference>
<dbReference type="Proteomes" id="UP000694866">
    <property type="component" value="Unplaced"/>
</dbReference>
<dbReference type="AlphaFoldDB" id="A0A9R1TY26"/>
<dbReference type="GeneID" id="105264837"/>
<evidence type="ECO:0000256" key="1">
    <source>
        <dbReference type="SAM" id="MobiDB-lite"/>
    </source>
</evidence>
<evidence type="ECO:0000313" key="3">
    <source>
        <dbReference type="Proteomes" id="UP000694866"/>
    </source>
</evidence>
<accession>A0A9R1TY26</accession>
<sequence length="153" mass="17925">MSDVLANRDAWKEYEYNREHQIYSNFTPFYVTVAIFSIIGGILFIFNIICCSCSRYKHYWRDRHTGNRWIHPLWVVTPYKNPPLDLSPIKPADGKGNIHSFTSGHPYLTQAYPAQGTYYPESEQGDLEAQYDSRLGTPQPQEYMELHKRESEI</sequence>
<evidence type="ECO:0000313" key="4">
    <source>
        <dbReference type="RefSeq" id="XP_011300286.1"/>
    </source>
</evidence>
<feature type="transmembrane region" description="Helical" evidence="2">
    <location>
        <begin position="29"/>
        <end position="53"/>
    </location>
</feature>
<evidence type="ECO:0000256" key="2">
    <source>
        <dbReference type="SAM" id="Phobius"/>
    </source>
</evidence>
<dbReference type="RefSeq" id="XP_011300286.1">
    <property type="nucleotide sequence ID" value="XM_011301984.1"/>
</dbReference>
<feature type="compositionally biased region" description="Basic and acidic residues" evidence="1">
    <location>
        <begin position="144"/>
        <end position="153"/>
    </location>
</feature>
<keyword evidence="2" id="KW-1133">Transmembrane helix</keyword>
<feature type="region of interest" description="Disordered" evidence="1">
    <location>
        <begin position="133"/>
        <end position="153"/>
    </location>
</feature>
<name>A0A9R1TY26_9HYME</name>
<organism evidence="3 4">
    <name type="scientific">Fopius arisanus</name>
    <dbReference type="NCBI Taxonomy" id="64838"/>
    <lineage>
        <taxon>Eukaryota</taxon>
        <taxon>Metazoa</taxon>
        <taxon>Ecdysozoa</taxon>
        <taxon>Arthropoda</taxon>
        <taxon>Hexapoda</taxon>
        <taxon>Insecta</taxon>
        <taxon>Pterygota</taxon>
        <taxon>Neoptera</taxon>
        <taxon>Endopterygota</taxon>
        <taxon>Hymenoptera</taxon>
        <taxon>Apocrita</taxon>
        <taxon>Ichneumonoidea</taxon>
        <taxon>Braconidae</taxon>
        <taxon>Opiinae</taxon>
        <taxon>Fopius</taxon>
    </lineage>
</organism>
<dbReference type="CTD" id="38810"/>
<dbReference type="KEGG" id="fas:105264837"/>
<gene>
    <name evidence="4" type="primary">wrm1</name>
</gene>
<keyword evidence="2" id="KW-0472">Membrane</keyword>
<keyword evidence="3" id="KW-1185">Reference proteome</keyword>